<evidence type="ECO:0000256" key="2">
    <source>
        <dbReference type="PROSITE-ProRule" id="PRU00703"/>
    </source>
</evidence>
<organism evidence="4 5">
    <name type="scientific">Saccharomonospora viridis</name>
    <dbReference type="NCBI Taxonomy" id="1852"/>
    <lineage>
        <taxon>Bacteria</taxon>
        <taxon>Bacillati</taxon>
        <taxon>Actinomycetota</taxon>
        <taxon>Actinomycetes</taxon>
        <taxon>Pseudonocardiales</taxon>
        <taxon>Pseudonocardiaceae</taxon>
        <taxon>Saccharomonospora</taxon>
    </lineage>
</organism>
<dbReference type="OrthoDB" id="9789996at2"/>
<feature type="domain" description="CBS" evidence="3">
    <location>
        <begin position="74"/>
        <end position="132"/>
    </location>
</feature>
<dbReference type="PANTHER" id="PTHR43080">
    <property type="entry name" value="CBS DOMAIN-CONTAINING PROTEIN CBSX3, MITOCHONDRIAL"/>
    <property type="match status" value="1"/>
</dbReference>
<evidence type="ECO:0000256" key="1">
    <source>
        <dbReference type="ARBA" id="ARBA00023122"/>
    </source>
</evidence>
<dbReference type="PROSITE" id="PS51371">
    <property type="entry name" value="CBS"/>
    <property type="match status" value="2"/>
</dbReference>
<comment type="caution">
    <text evidence="4">The sequence shown here is derived from an EMBL/GenBank/DDBJ whole genome shotgun (WGS) entry which is preliminary data.</text>
</comment>
<proteinExistence type="predicted"/>
<feature type="domain" description="CBS" evidence="3">
    <location>
        <begin position="9"/>
        <end position="65"/>
    </location>
</feature>
<dbReference type="SMART" id="SM00116">
    <property type="entry name" value="CBS"/>
    <property type="match status" value="2"/>
</dbReference>
<dbReference type="SUPFAM" id="SSF54631">
    <property type="entry name" value="CBS-domain pair"/>
    <property type="match status" value="1"/>
</dbReference>
<dbReference type="Pfam" id="PF00571">
    <property type="entry name" value="CBS"/>
    <property type="match status" value="2"/>
</dbReference>
<dbReference type="OMA" id="QWCVEDD"/>
<dbReference type="AlphaFoldDB" id="A0A837DGN1"/>
<gene>
    <name evidence="4" type="ORF">MINT15_08480</name>
</gene>
<protein>
    <submittedName>
        <fullName evidence="4">Oxidoreductase</fullName>
    </submittedName>
</protein>
<reference evidence="4 5" key="1">
    <citation type="submission" date="2014-10" db="EMBL/GenBank/DDBJ databases">
        <title>Genome sequence of Micropolyspora internatus JCM3315.</title>
        <authorList>
            <person name="Shin S.-K."/>
            <person name="Yi H."/>
        </authorList>
    </citation>
    <scope>NUCLEOTIDE SEQUENCE [LARGE SCALE GENOMIC DNA]</scope>
    <source>
        <strain evidence="4 5">JCM 3315</strain>
    </source>
</reference>
<evidence type="ECO:0000313" key="4">
    <source>
        <dbReference type="EMBL" id="KHF45631.1"/>
    </source>
</evidence>
<dbReference type="InterPro" id="IPR000644">
    <property type="entry name" value="CBS_dom"/>
</dbReference>
<dbReference type="Proteomes" id="UP000030848">
    <property type="component" value="Unassembled WGS sequence"/>
</dbReference>
<dbReference type="EMBL" id="JRZE01000002">
    <property type="protein sequence ID" value="KHF45631.1"/>
    <property type="molecule type" value="Genomic_DNA"/>
</dbReference>
<dbReference type="InterPro" id="IPR051257">
    <property type="entry name" value="Diverse_CBS-Domain"/>
</dbReference>
<keyword evidence="1 2" id="KW-0129">CBS domain</keyword>
<sequence>MAQLIRELMTPQPITLPSDTSVQEAARTMRDTDIGDVLVADDGRLRGIVTDRDLVIRGLAERDDLSDMRLHEVCSEHVITARPDEEVDNVIAKMREHAIRRIPVVDNGEAVGMFSLGDAAMERDPRSALGDISAAQGNR</sequence>
<dbReference type="Gene3D" id="3.10.580.10">
    <property type="entry name" value="CBS-domain"/>
    <property type="match status" value="1"/>
</dbReference>
<evidence type="ECO:0000259" key="3">
    <source>
        <dbReference type="PROSITE" id="PS51371"/>
    </source>
</evidence>
<dbReference type="RefSeq" id="WP_012796310.1">
    <property type="nucleotide sequence ID" value="NZ_FOWS01000005.1"/>
</dbReference>
<accession>A0A837DGN1</accession>
<name>A0A837DGN1_9PSEU</name>
<dbReference type="InterPro" id="IPR046342">
    <property type="entry name" value="CBS_dom_sf"/>
</dbReference>
<dbReference type="CDD" id="cd04622">
    <property type="entry name" value="CBS_pair_HRP1_like"/>
    <property type="match status" value="1"/>
</dbReference>
<evidence type="ECO:0000313" key="5">
    <source>
        <dbReference type="Proteomes" id="UP000030848"/>
    </source>
</evidence>
<dbReference type="PANTHER" id="PTHR43080:SF2">
    <property type="entry name" value="CBS DOMAIN-CONTAINING PROTEIN"/>
    <property type="match status" value="1"/>
</dbReference>